<feature type="transmembrane region" description="Helical" evidence="1">
    <location>
        <begin position="146"/>
        <end position="171"/>
    </location>
</feature>
<reference key="1">
    <citation type="submission" date="2010-09" db="EMBL/GenBank/DDBJ databases">
        <title>Complete sequence of Caldicellulosiruptor hydrothermalis 108.</title>
        <authorList>
            <consortium name="US DOE Joint Genome Institute"/>
            <person name="Lucas S."/>
            <person name="Copeland A."/>
            <person name="Lapidus A."/>
            <person name="Cheng J.-F."/>
            <person name="Bruce D."/>
            <person name="Goodwin L."/>
            <person name="Pitluck S."/>
            <person name="Davenport K."/>
            <person name="Detter J.C."/>
            <person name="Han C."/>
            <person name="Tapia R."/>
            <person name="Land M."/>
            <person name="Hauser L."/>
            <person name="Chang Y.-J."/>
            <person name="Jeffries C."/>
            <person name="Kyrpides N."/>
            <person name="Ivanova N."/>
            <person name="Mikhailova N."/>
            <person name="Blumer-Schuette S.E."/>
            <person name="Kelly R.M."/>
            <person name="Woyke T."/>
        </authorList>
    </citation>
    <scope>NUCLEOTIDE SEQUENCE</scope>
    <source>
        <strain>108</strain>
    </source>
</reference>
<feature type="transmembrane region" description="Helical" evidence="1">
    <location>
        <begin position="20"/>
        <end position="43"/>
    </location>
</feature>
<dbReference type="Proteomes" id="UP000006890">
    <property type="component" value="Chromosome"/>
</dbReference>
<evidence type="ECO:0000256" key="1">
    <source>
        <dbReference type="SAM" id="Phobius"/>
    </source>
</evidence>
<proteinExistence type="predicted"/>
<dbReference type="EMBL" id="CP002219">
    <property type="protein sequence ID" value="ADQ06268.1"/>
    <property type="molecule type" value="Genomic_DNA"/>
</dbReference>
<sequence length="670" mass="78086">MSLSKSWINKRFFFVTLKRFWFVGVIYFLALSVIPFSIILFELPLLSRYPNYHIISKDVVLRTQGYCIFVSLLISFALCSLVFNYLHSKDAADYIHSLPPKRISLYISNVLSSLLLLMLPIMINTSILILLKLALENKFQIELNEILIWGLNITALSLLFFSVATCCAIITGTPFVQIFLSFVVLMLPSFLYYTFISNLKSWVFGYYPSPSSTVVEKINPLLRIIAPVPPSSSLKSIEYAAYFSISIFLIVLGAMLYKLRKIESAGQSIVFEFFKHIFRYGAALCGALLVGLYFPYLNQEKYYALAILGYLIASFICFLFAEMILSKRINVFNRSLLRYIYFVIFLLIVIGVIKSDLFGFEKYVPQEEEIQSVVFKDYIFLWNTFEEGNIHKNPEIIKMITNLHREIIRQKQVLLRQKDSNSPFNTTLYITYNLKDGKKIKRMYEIDVLQLSSYLKPLYENHAFKYNIYTILKISPSNVKSISFDKYYNYSPASVYQNSKFSIKPFDISEFLKILKNEIYNEKFEDIINQTKIPWGYICIELKKAIRTGKIPSFDVAVPFEKSFTKLEKWLTKKGYIRFARIMPDEISYAIIGKYDKPEKLMDTLMADINFGAIKQVKKIKDNTLIDKYLRLCENPNHFSSYKTSKKEIYYIIFFGKSQRILYVGILKDL</sequence>
<evidence type="ECO:0000313" key="4">
    <source>
        <dbReference type="Proteomes" id="UP000006890"/>
    </source>
</evidence>
<gene>
    <name evidence="3" type="ordered locus">Calhy_0526</name>
</gene>
<keyword evidence="1" id="KW-0812">Transmembrane</keyword>
<feature type="transmembrane region" description="Helical" evidence="1">
    <location>
        <begin position="302"/>
        <end position="324"/>
    </location>
</feature>
<dbReference type="eggNOG" id="COG1277">
    <property type="taxonomic scope" value="Bacteria"/>
</dbReference>
<feature type="transmembrane region" description="Helical" evidence="1">
    <location>
        <begin position="277"/>
        <end position="296"/>
    </location>
</feature>
<evidence type="ECO:0000259" key="2">
    <source>
        <dbReference type="Pfam" id="PF20047"/>
    </source>
</evidence>
<name>E4QCH2_CALH1</name>
<dbReference type="AlphaFoldDB" id="E4QCH2"/>
<keyword evidence="1" id="KW-1133">Transmembrane helix</keyword>
<dbReference type="Pfam" id="PF20047">
    <property type="entry name" value="DUF6449"/>
    <property type="match status" value="1"/>
</dbReference>
<feature type="domain" description="DUF6449" evidence="2">
    <location>
        <begin position="432"/>
        <end position="489"/>
    </location>
</feature>
<organism evidence="3 4">
    <name type="scientific">Caldicellulosiruptor hydrothermalis (strain DSM 18901 / VKM B-2411 / 108)</name>
    <dbReference type="NCBI Taxonomy" id="632292"/>
    <lineage>
        <taxon>Bacteria</taxon>
        <taxon>Bacillati</taxon>
        <taxon>Bacillota</taxon>
        <taxon>Bacillota incertae sedis</taxon>
        <taxon>Caldicellulosiruptorales</taxon>
        <taxon>Caldicellulosiruptoraceae</taxon>
        <taxon>Caldicellulosiruptor</taxon>
    </lineage>
</organism>
<dbReference type="RefSeq" id="WP_013402476.1">
    <property type="nucleotide sequence ID" value="NC_014652.1"/>
</dbReference>
<accession>E4QCH2</accession>
<feature type="transmembrane region" description="Helical" evidence="1">
    <location>
        <begin position="336"/>
        <end position="353"/>
    </location>
</feature>
<dbReference type="OrthoDB" id="1706490at2"/>
<feature type="transmembrane region" description="Helical" evidence="1">
    <location>
        <begin position="63"/>
        <end position="86"/>
    </location>
</feature>
<dbReference type="InterPro" id="IPR045611">
    <property type="entry name" value="DUF6449"/>
</dbReference>
<dbReference type="KEGG" id="chd:Calhy_0526"/>
<dbReference type="STRING" id="632292.Calhy_0526"/>
<reference evidence="3 4" key="2">
    <citation type="journal article" date="2011" name="J. Bacteriol.">
        <title>Complete genome sequences for the anaerobic, extremely thermophilic plant biomass-degrading bacteria Caldicellulosiruptor hydrothermalis, Caldicellulosiruptor kristjanssonii, Caldicellulosiruptor kronotskyensis, Caldicellulosiruptor owensenis, and Caldicellulosiruptor lactoaceticus.</title>
        <authorList>
            <person name="Blumer-Schuette S.E."/>
            <person name="Ozdemir I."/>
            <person name="Mistry D."/>
            <person name="Lucas S."/>
            <person name="Lapidus A."/>
            <person name="Cheng J.F."/>
            <person name="Goodwin L.A."/>
            <person name="Pitluck S."/>
            <person name="Land M.L."/>
            <person name="Hauser L.J."/>
            <person name="Woyke T."/>
            <person name="Mikhailova N."/>
            <person name="Pati A."/>
            <person name="Kyrpides N.C."/>
            <person name="Ivanova N."/>
            <person name="Detter J.C."/>
            <person name="Walston-Davenport K."/>
            <person name="Han S."/>
            <person name="Adams M.W."/>
            <person name="Kelly R.M."/>
        </authorList>
    </citation>
    <scope>NUCLEOTIDE SEQUENCE [LARGE SCALE GENOMIC DNA]</scope>
    <source>
        <strain evidence="4">DSM 18901 / VKM B-2411 / 108</strain>
    </source>
</reference>
<feature type="transmembrane region" description="Helical" evidence="1">
    <location>
        <begin position="239"/>
        <end position="257"/>
    </location>
</feature>
<keyword evidence="4" id="KW-1185">Reference proteome</keyword>
<feature type="transmembrane region" description="Helical" evidence="1">
    <location>
        <begin position="106"/>
        <end position="134"/>
    </location>
</feature>
<feature type="transmembrane region" description="Helical" evidence="1">
    <location>
        <begin position="178"/>
        <end position="196"/>
    </location>
</feature>
<dbReference type="HOGENOM" id="CLU_017352_1_0_9"/>
<protein>
    <recommendedName>
        <fullName evidence="2">DUF6449 domain-containing protein</fullName>
    </recommendedName>
</protein>
<evidence type="ECO:0000313" key="3">
    <source>
        <dbReference type="EMBL" id="ADQ06268.1"/>
    </source>
</evidence>
<keyword evidence="1" id="KW-0472">Membrane</keyword>